<evidence type="ECO:0000313" key="1">
    <source>
        <dbReference type="EMBL" id="QNE36670.1"/>
    </source>
</evidence>
<dbReference type="AlphaFoldDB" id="A0A7G6YDV5"/>
<dbReference type="Proteomes" id="UP000515511">
    <property type="component" value="Chromosome"/>
</dbReference>
<sequence length="144" mass="16342">MQGCGTWVPDPITQVELRVPEGFDPRSAIQRARANRDGLLISIRLLPEHGVSWPIWQRGVGLLEENSLPLSPVLNAELRDWSSFWATHLGMDGEWSSADDRDWWVRRARELEDALEIELWEVAVIERGFPAAHTHGKNQVTVGL</sequence>
<name>A0A7G6YDV5_9MICO</name>
<dbReference type="RefSeq" id="WP_185276108.1">
    <property type="nucleotide sequence ID" value="NZ_CP043641.1"/>
</dbReference>
<gene>
    <name evidence="1" type="ORF">F1C12_17150</name>
</gene>
<reference evidence="2" key="1">
    <citation type="submission" date="2019-09" db="EMBL/GenBank/DDBJ databases">
        <title>Antimicrobial potential of Antarctic Bacteria.</title>
        <authorList>
            <person name="Benaud N."/>
            <person name="Edwards R.J."/>
            <person name="Ferrari B.C."/>
        </authorList>
    </citation>
    <scope>NUCLEOTIDE SEQUENCE [LARGE SCALE GENOMIC DNA]</scope>
    <source>
        <strain evidence="2">INR9</strain>
    </source>
</reference>
<protein>
    <submittedName>
        <fullName evidence="1">Uncharacterized protein</fullName>
    </submittedName>
</protein>
<accession>A0A7G6YDV5</accession>
<evidence type="ECO:0000313" key="2">
    <source>
        <dbReference type="Proteomes" id="UP000515511"/>
    </source>
</evidence>
<dbReference type="KEGG" id="lse:F1C12_17150"/>
<dbReference type="EMBL" id="CP043641">
    <property type="protein sequence ID" value="QNE36670.1"/>
    <property type="molecule type" value="Genomic_DNA"/>
</dbReference>
<proteinExistence type="predicted"/>
<organism evidence="1 2">
    <name type="scientific">Leifsonia shinshuensis</name>
    <dbReference type="NCBI Taxonomy" id="150026"/>
    <lineage>
        <taxon>Bacteria</taxon>
        <taxon>Bacillati</taxon>
        <taxon>Actinomycetota</taxon>
        <taxon>Actinomycetes</taxon>
        <taxon>Micrococcales</taxon>
        <taxon>Microbacteriaceae</taxon>
        <taxon>Leifsonia</taxon>
    </lineage>
</organism>